<dbReference type="GO" id="GO:0000160">
    <property type="term" value="P:phosphorelay signal transduction system"/>
    <property type="evidence" value="ECO:0007669"/>
    <property type="project" value="UniProtKB-KW"/>
</dbReference>
<gene>
    <name evidence="5" type="ORF">F9B85_00980</name>
</gene>
<evidence type="ECO:0000313" key="6">
    <source>
        <dbReference type="Proteomes" id="UP000468766"/>
    </source>
</evidence>
<dbReference type="Pfam" id="PF02518">
    <property type="entry name" value="HATPase_c"/>
    <property type="match status" value="1"/>
</dbReference>
<dbReference type="InterPro" id="IPR003594">
    <property type="entry name" value="HATPase_dom"/>
</dbReference>
<sequence>MTWRKEESTGLGLAISYNIVERHGGKIEVRRRSRDTCFSVILPIKSS</sequence>
<dbReference type="AlphaFoldDB" id="A0A6I0EWX9"/>
<reference evidence="5 6" key="1">
    <citation type="submission" date="2019-10" db="EMBL/GenBank/DDBJ databases">
        <title>Whole-genome sequence of the extremophile Heliorestis acidaminivorans DSM 24790.</title>
        <authorList>
            <person name="Kyndt J.A."/>
            <person name="Meyer T.E."/>
        </authorList>
    </citation>
    <scope>NUCLEOTIDE SEQUENCE [LARGE SCALE GENOMIC DNA]</scope>
    <source>
        <strain evidence="5 6">DSM 24790</strain>
    </source>
</reference>
<keyword evidence="3" id="KW-0902">Two-component regulatory system</keyword>
<evidence type="ECO:0000256" key="3">
    <source>
        <dbReference type="ARBA" id="ARBA00023012"/>
    </source>
</evidence>
<dbReference type="RefSeq" id="WP_151617745.1">
    <property type="nucleotide sequence ID" value="NZ_WBXO01000001.1"/>
</dbReference>
<comment type="caution">
    <text evidence="5">The sequence shown here is derived from an EMBL/GenBank/DDBJ whole genome shotgun (WGS) entry which is preliminary data.</text>
</comment>
<feature type="domain" description="Histidine kinase/HSP90-like ATPase" evidence="4">
    <location>
        <begin position="4"/>
        <end position="45"/>
    </location>
</feature>
<evidence type="ECO:0000256" key="1">
    <source>
        <dbReference type="ARBA" id="ARBA00000085"/>
    </source>
</evidence>
<dbReference type="InterPro" id="IPR004358">
    <property type="entry name" value="Sig_transdc_His_kin-like_C"/>
</dbReference>
<evidence type="ECO:0000256" key="2">
    <source>
        <dbReference type="ARBA" id="ARBA00012438"/>
    </source>
</evidence>
<organism evidence="5 6">
    <name type="scientific">Heliorestis acidaminivorans</name>
    <dbReference type="NCBI Taxonomy" id="553427"/>
    <lineage>
        <taxon>Bacteria</taxon>
        <taxon>Bacillati</taxon>
        <taxon>Bacillota</taxon>
        <taxon>Clostridia</taxon>
        <taxon>Eubacteriales</taxon>
        <taxon>Heliobacteriaceae</taxon>
        <taxon>Heliorestis</taxon>
    </lineage>
</organism>
<evidence type="ECO:0000259" key="4">
    <source>
        <dbReference type="Pfam" id="PF02518"/>
    </source>
</evidence>
<dbReference type="Proteomes" id="UP000468766">
    <property type="component" value="Unassembled WGS sequence"/>
</dbReference>
<accession>A0A6I0EWX9</accession>
<proteinExistence type="predicted"/>
<comment type="catalytic activity">
    <reaction evidence="1">
        <text>ATP + protein L-histidine = ADP + protein N-phospho-L-histidine.</text>
        <dbReference type="EC" id="2.7.13.3"/>
    </reaction>
</comment>
<name>A0A6I0EWX9_9FIRM</name>
<evidence type="ECO:0000313" key="5">
    <source>
        <dbReference type="EMBL" id="KAB2954299.1"/>
    </source>
</evidence>
<dbReference type="GO" id="GO:0004673">
    <property type="term" value="F:protein histidine kinase activity"/>
    <property type="evidence" value="ECO:0007669"/>
    <property type="project" value="UniProtKB-EC"/>
</dbReference>
<dbReference type="SUPFAM" id="SSF55874">
    <property type="entry name" value="ATPase domain of HSP90 chaperone/DNA topoisomerase II/histidine kinase"/>
    <property type="match status" value="1"/>
</dbReference>
<dbReference type="InterPro" id="IPR036890">
    <property type="entry name" value="HATPase_C_sf"/>
</dbReference>
<dbReference type="PRINTS" id="PR00344">
    <property type="entry name" value="BCTRLSENSOR"/>
</dbReference>
<dbReference type="OrthoDB" id="2359336at2"/>
<dbReference type="EC" id="2.7.13.3" evidence="2"/>
<keyword evidence="6" id="KW-1185">Reference proteome</keyword>
<protein>
    <recommendedName>
        <fullName evidence="2">histidine kinase</fullName>
        <ecNumber evidence="2">2.7.13.3</ecNumber>
    </recommendedName>
</protein>
<dbReference type="EMBL" id="WBXO01000001">
    <property type="protein sequence ID" value="KAB2954299.1"/>
    <property type="molecule type" value="Genomic_DNA"/>
</dbReference>
<dbReference type="Gene3D" id="3.30.565.10">
    <property type="entry name" value="Histidine kinase-like ATPase, C-terminal domain"/>
    <property type="match status" value="1"/>
</dbReference>